<dbReference type="Pfam" id="PF01081">
    <property type="entry name" value="Aldolase"/>
    <property type="match status" value="1"/>
</dbReference>
<comment type="caution">
    <text evidence="6">The sequence shown here is derived from an EMBL/GenBank/DDBJ whole genome shotgun (WGS) entry which is preliminary data.</text>
</comment>
<comment type="subunit">
    <text evidence="3">Homotrimer.</text>
</comment>
<proteinExistence type="inferred from homology"/>
<dbReference type="CDD" id="cd00452">
    <property type="entry name" value="KDPG_aldolase"/>
    <property type="match status" value="1"/>
</dbReference>
<dbReference type="EMBL" id="JAUYVT010000003">
    <property type="protein sequence ID" value="MDP2564137.1"/>
    <property type="molecule type" value="Genomic_DNA"/>
</dbReference>
<reference evidence="6" key="1">
    <citation type="submission" date="2023-07" db="EMBL/GenBank/DDBJ databases">
        <title>Genome content predicts the carbon catabolic preferences of heterotrophic bacteria.</title>
        <authorList>
            <person name="Gralka M."/>
        </authorList>
    </citation>
    <scope>NUCLEOTIDE SEQUENCE</scope>
    <source>
        <strain evidence="6">4G09</strain>
    </source>
</reference>
<organism evidence="6 7">
    <name type="scientific">Pseudoalteromonas marina</name>
    <dbReference type="NCBI Taxonomy" id="267375"/>
    <lineage>
        <taxon>Bacteria</taxon>
        <taxon>Pseudomonadati</taxon>
        <taxon>Pseudomonadota</taxon>
        <taxon>Gammaproteobacteria</taxon>
        <taxon>Alteromonadales</taxon>
        <taxon>Pseudoalteromonadaceae</taxon>
        <taxon>Pseudoalteromonas</taxon>
    </lineage>
</organism>
<evidence type="ECO:0000256" key="5">
    <source>
        <dbReference type="ARBA" id="ARBA00023277"/>
    </source>
</evidence>
<dbReference type="InterPro" id="IPR013785">
    <property type="entry name" value="Aldolase_TIM"/>
</dbReference>
<dbReference type="PANTHER" id="PTHR30246">
    <property type="entry name" value="2-KETO-3-DEOXY-6-PHOSPHOGLUCONATE ALDOLASE"/>
    <property type="match status" value="1"/>
</dbReference>
<evidence type="ECO:0000256" key="3">
    <source>
        <dbReference type="ARBA" id="ARBA00011233"/>
    </source>
</evidence>
<evidence type="ECO:0000256" key="1">
    <source>
        <dbReference type="ARBA" id="ARBA00004761"/>
    </source>
</evidence>
<dbReference type="NCBIfam" id="TIGR01182">
    <property type="entry name" value="eda"/>
    <property type="match status" value="1"/>
</dbReference>
<keyword evidence="7" id="KW-1185">Reference proteome</keyword>
<comment type="pathway">
    <text evidence="1">Carbohydrate acid metabolism.</text>
</comment>
<keyword evidence="5" id="KW-0119">Carbohydrate metabolism</keyword>
<evidence type="ECO:0000256" key="2">
    <source>
        <dbReference type="ARBA" id="ARBA00006906"/>
    </source>
</evidence>
<dbReference type="SUPFAM" id="SSF51569">
    <property type="entry name" value="Aldolase"/>
    <property type="match status" value="1"/>
</dbReference>
<accession>A0ABT9FBH2</accession>
<sequence>MPSTVSQEKTVTRNKILKHKIVAIIRLKKQSDVAPLVDCLVEAGIKVLEITSNTPGFEQEIKNARIRHQHILVGAGTITDTKLAQRAINAGAQFIVTPNTDKRIVSVAHQCNLPVLMGALTPTDIANAIEYNADIIKVFPAGSMGVDYFKALKGPFDSANLMPVGGINLNNITQWFDAGACGVAISSDFSKVITSHADKQALTQLVHDYLTDIPTDQRSLICCNH</sequence>
<gene>
    <name evidence="6" type="ORF">Q8W34_05800</name>
</gene>
<evidence type="ECO:0000313" key="6">
    <source>
        <dbReference type="EMBL" id="MDP2564137.1"/>
    </source>
</evidence>
<name>A0ABT9FBH2_9GAMM</name>
<dbReference type="PANTHER" id="PTHR30246:SF1">
    <property type="entry name" value="2-DEHYDRO-3-DEOXY-6-PHOSPHOGALACTONATE ALDOLASE-RELATED"/>
    <property type="match status" value="1"/>
</dbReference>
<protein>
    <submittedName>
        <fullName evidence="6">Bifunctional 4-hydroxy-2-oxoglutarate aldolase/2-dehydro-3-deoxy-phosphogluconate aldolase</fullName>
    </submittedName>
</protein>
<dbReference type="Gene3D" id="3.20.20.70">
    <property type="entry name" value="Aldolase class I"/>
    <property type="match status" value="1"/>
</dbReference>
<dbReference type="RefSeq" id="WP_305399090.1">
    <property type="nucleotide sequence ID" value="NZ_JAUYVT010000003.1"/>
</dbReference>
<dbReference type="InterPro" id="IPR000887">
    <property type="entry name" value="Aldlse_KDPG_KHG"/>
</dbReference>
<comment type="similarity">
    <text evidence="2">Belongs to the KHG/KDPG aldolase family.</text>
</comment>
<keyword evidence="4" id="KW-0456">Lyase</keyword>
<evidence type="ECO:0000256" key="4">
    <source>
        <dbReference type="ARBA" id="ARBA00023239"/>
    </source>
</evidence>
<dbReference type="Proteomes" id="UP001177212">
    <property type="component" value="Unassembled WGS sequence"/>
</dbReference>
<evidence type="ECO:0000313" key="7">
    <source>
        <dbReference type="Proteomes" id="UP001177212"/>
    </source>
</evidence>